<feature type="transmembrane region" description="Helical" evidence="1">
    <location>
        <begin position="21"/>
        <end position="38"/>
    </location>
</feature>
<comment type="caution">
    <text evidence="2">The sequence shown here is derived from an EMBL/GenBank/DDBJ whole genome shotgun (WGS) entry which is preliminary data.</text>
</comment>
<name>A0A7C9HA85_9RHOB</name>
<dbReference type="EMBL" id="VENJ01000006">
    <property type="protein sequence ID" value="MTJ04091.1"/>
    <property type="molecule type" value="Genomic_DNA"/>
</dbReference>
<dbReference type="Proteomes" id="UP000483078">
    <property type="component" value="Unassembled WGS sequence"/>
</dbReference>
<dbReference type="AlphaFoldDB" id="A0A7C9HA85"/>
<protein>
    <submittedName>
        <fullName evidence="2">Uncharacterized protein</fullName>
    </submittedName>
</protein>
<accession>A0A7C9HA85</accession>
<dbReference type="RefSeq" id="WP_273248675.1">
    <property type="nucleotide sequence ID" value="NZ_VENJ01000006.1"/>
</dbReference>
<reference evidence="2 3" key="1">
    <citation type="submission" date="2019-06" db="EMBL/GenBank/DDBJ databases">
        <title>Enrichment of Autotrophic Halophilic Microorganisms from Red Sea Brine Pool Using Microbial Electrosynthesis System.</title>
        <authorList>
            <person name="Alqahtani M.F."/>
            <person name="Bajracharya S."/>
            <person name="Katuri K.P."/>
            <person name="Ali M."/>
            <person name="Saikaly P.E."/>
        </authorList>
    </citation>
    <scope>NUCLEOTIDE SEQUENCE [LARGE SCALE GENOMIC DNA]</scope>
    <source>
        <strain evidence="2">MES6</strain>
    </source>
</reference>
<keyword evidence="1" id="KW-1133">Transmembrane helix</keyword>
<proteinExistence type="predicted"/>
<keyword evidence="1" id="KW-0812">Transmembrane</keyword>
<evidence type="ECO:0000313" key="3">
    <source>
        <dbReference type="Proteomes" id="UP000483078"/>
    </source>
</evidence>
<organism evidence="2 3">
    <name type="scientific">Sediminimonas qiaohouensis</name>
    <dbReference type="NCBI Taxonomy" id="552061"/>
    <lineage>
        <taxon>Bacteria</taxon>
        <taxon>Pseudomonadati</taxon>
        <taxon>Pseudomonadota</taxon>
        <taxon>Alphaproteobacteria</taxon>
        <taxon>Rhodobacterales</taxon>
        <taxon>Roseobacteraceae</taxon>
        <taxon>Sediminimonas</taxon>
    </lineage>
</organism>
<keyword evidence="1" id="KW-0472">Membrane</keyword>
<evidence type="ECO:0000256" key="1">
    <source>
        <dbReference type="SAM" id="Phobius"/>
    </source>
</evidence>
<sequence>MNMRWIVRMARWARHPPSEKMVKLVLSIVAVAAVIYVIERYVGWPDWMSLDNTRGRLTPR</sequence>
<evidence type="ECO:0000313" key="2">
    <source>
        <dbReference type="EMBL" id="MTJ04091.1"/>
    </source>
</evidence>
<gene>
    <name evidence="2" type="ORF">FH759_05270</name>
</gene>